<gene>
    <name evidence="2" type="ORF">HMPREF0179_02203</name>
</gene>
<dbReference type="AlphaFoldDB" id="E5Y7N8"/>
<dbReference type="GeneID" id="78085345"/>
<sequence>MLFKVLLAGMCSLCLVGTATLASAHEFIVKPDKTQAAKGESVGVQAQAAHVFMISEEAEPVETVVVELIQGNAKEPVKLAEDAKVKALVGKAALPADGPAMIVGHRLPQTWSDTTEGVLEGGRKDLEAKGKKVIKVGKYEKFAKTMLNPAANDGLYKKVLGHDLEIVLLTNPADIKAGDDIKAEVLLNGKPVKAPLGLTYDGYSAEQDAYMAKAETGADGMASFKVTKPGLWMLRTEVTEKLTDGSADKRNMRATYVFPVMK</sequence>
<evidence type="ECO:0000313" key="3">
    <source>
        <dbReference type="Proteomes" id="UP000006034"/>
    </source>
</evidence>
<dbReference type="Pfam" id="PF10670">
    <property type="entry name" value="DUF4198"/>
    <property type="match status" value="1"/>
</dbReference>
<proteinExistence type="predicted"/>
<evidence type="ECO:0000313" key="2">
    <source>
        <dbReference type="EMBL" id="EFV43997.1"/>
    </source>
</evidence>
<keyword evidence="1" id="KW-0732">Signal</keyword>
<feature type="chain" id="PRO_5003203332" description="DUF4198 domain-containing protein" evidence="1">
    <location>
        <begin position="25"/>
        <end position="262"/>
    </location>
</feature>
<reference evidence="2 3" key="2">
    <citation type="submission" date="2013-04" db="EMBL/GenBank/DDBJ databases">
        <title>The Genome Sequence of Bilophila wadsworthia 3_1_6.</title>
        <authorList>
            <consortium name="The Broad Institute Genomics Platform"/>
            <person name="Earl A."/>
            <person name="Ward D."/>
            <person name="Feldgarden M."/>
            <person name="Gevers D."/>
            <person name="Sibley C."/>
            <person name="Strauss J."/>
            <person name="Allen-Vercoe E."/>
            <person name="Walker B."/>
            <person name="Young S."/>
            <person name="Zeng Q."/>
            <person name="Gargeya S."/>
            <person name="Fitzgerald M."/>
            <person name="Haas B."/>
            <person name="Abouelleil A."/>
            <person name="Allen A.W."/>
            <person name="Alvarado L."/>
            <person name="Arachchi H.M."/>
            <person name="Berlin A.M."/>
            <person name="Chapman S.B."/>
            <person name="Gainer-Dewar J."/>
            <person name="Goldberg J."/>
            <person name="Griggs A."/>
            <person name="Gujja S."/>
            <person name="Hansen M."/>
            <person name="Howarth C."/>
            <person name="Imamovic A."/>
            <person name="Ireland A."/>
            <person name="Larimer J."/>
            <person name="McCowan C."/>
            <person name="Murphy C."/>
            <person name="Pearson M."/>
            <person name="Poon T.W."/>
            <person name="Priest M."/>
            <person name="Roberts A."/>
            <person name="Saif S."/>
            <person name="Shea T."/>
            <person name="Sisk P."/>
            <person name="Sykes S."/>
            <person name="Wortman J."/>
            <person name="Nusbaum C."/>
            <person name="Birren B."/>
        </authorList>
    </citation>
    <scope>NUCLEOTIDE SEQUENCE [LARGE SCALE GENOMIC DNA]</scope>
    <source>
        <strain evidence="2 3">3_1_6</strain>
    </source>
</reference>
<dbReference type="OrthoDB" id="4219at2"/>
<dbReference type="HOGENOM" id="CLU_089873_0_0_7"/>
<dbReference type="Proteomes" id="UP000006034">
    <property type="component" value="Unassembled WGS sequence"/>
</dbReference>
<keyword evidence="3" id="KW-1185">Reference proteome</keyword>
<comment type="caution">
    <text evidence="2">The sequence shown here is derived from an EMBL/GenBank/DDBJ whole genome shotgun (WGS) entry which is preliminary data.</text>
</comment>
<dbReference type="RefSeq" id="WP_005028015.1">
    <property type="nucleotide sequence ID" value="NZ_KE150238.1"/>
</dbReference>
<evidence type="ECO:0008006" key="4">
    <source>
        <dbReference type="Google" id="ProtNLM"/>
    </source>
</evidence>
<evidence type="ECO:0000256" key="1">
    <source>
        <dbReference type="SAM" id="SignalP"/>
    </source>
</evidence>
<dbReference type="STRING" id="563192.HMPREF0179_02203"/>
<organism evidence="2 3">
    <name type="scientific">Bilophila wadsworthia (strain 3_1_6)</name>
    <dbReference type="NCBI Taxonomy" id="563192"/>
    <lineage>
        <taxon>Bacteria</taxon>
        <taxon>Pseudomonadati</taxon>
        <taxon>Thermodesulfobacteriota</taxon>
        <taxon>Desulfovibrionia</taxon>
        <taxon>Desulfovibrionales</taxon>
        <taxon>Desulfovibrionaceae</taxon>
        <taxon>Bilophila</taxon>
    </lineage>
</organism>
<accession>E5Y7N8</accession>
<protein>
    <recommendedName>
        <fullName evidence="4">DUF4198 domain-containing protein</fullName>
    </recommendedName>
</protein>
<dbReference type="EMBL" id="ADCP02000001">
    <property type="protein sequence ID" value="EFV43997.1"/>
    <property type="molecule type" value="Genomic_DNA"/>
</dbReference>
<dbReference type="eggNOG" id="COG5266">
    <property type="taxonomic scope" value="Bacteria"/>
</dbReference>
<reference evidence="2 3" key="1">
    <citation type="submission" date="2010-10" db="EMBL/GenBank/DDBJ databases">
        <authorList>
            <consortium name="The Broad Institute Genome Sequencing Platform"/>
            <person name="Ward D."/>
            <person name="Earl A."/>
            <person name="Feldgarden M."/>
            <person name="Young S.K."/>
            <person name="Gargeya S."/>
            <person name="Zeng Q."/>
            <person name="Alvarado L."/>
            <person name="Berlin A."/>
            <person name="Bochicchio J."/>
            <person name="Chapman S.B."/>
            <person name="Chen Z."/>
            <person name="Freedman E."/>
            <person name="Gellesch M."/>
            <person name="Goldberg J."/>
            <person name="Griggs A."/>
            <person name="Gujja S."/>
            <person name="Heilman E."/>
            <person name="Heiman D."/>
            <person name="Howarth C."/>
            <person name="Mehta T."/>
            <person name="Neiman D."/>
            <person name="Pearson M."/>
            <person name="Roberts A."/>
            <person name="Saif S."/>
            <person name="Shea T."/>
            <person name="Shenoy N."/>
            <person name="Sisk P."/>
            <person name="Stolte C."/>
            <person name="Sykes S."/>
            <person name="White J."/>
            <person name="Yandava C."/>
            <person name="Allen-Vercoe E."/>
            <person name="Sibley C."/>
            <person name="Ambrose C.E."/>
            <person name="Strauss J."/>
            <person name="Daigneault M."/>
            <person name="Haas B."/>
            <person name="Nusbaum C."/>
            <person name="Birren B."/>
        </authorList>
    </citation>
    <scope>NUCLEOTIDE SEQUENCE [LARGE SCALE GENOMIC DNA]</scope>
    <source>
        <strain evidence="2 3">3_1_6</strain>
    </source>
</reference>
<dbReference type="InterPro" id="IPR019613">
    <property type="entry name" value="DUF4198"/>
</dbReference>
<feature type="signal peptide" evidence="1">
    <location>
        <begin position="1"/>
        <end position="24"/>
    </location>
</feature>
<name>E5Y7N8_BILW3</name>